<proteinExistence type="predicted"/>
<accession>A0ABU7VR15</accession>
<protein>
    <recommendedName>
        <fullName evidence="4">SWIM-type domain-containing protein</fullName>
    </recommendedName>
</protein>
<dbReference type="EMBL" id="JAZHPZ010000004">
    <property type="protein sequence ID" value="MEF2966214.1"/>
    <property type="molecule type" value="Genomic_DNA"/>
</dbReference>
<dbReference type="Proteomes" id="UP001306950">
    <property type="component" value="Unassembled WGS sequence"/>
</dbReference>
<keyword evidence="3" id="KW-1185">Reference proteome</keyword>
<dbReference type="RefSeq" id="WP_331846444.1">
    <property type="nucleotide sequence ID" value="NZ_JAZHPZ010000004.1"/>
</dbReference>
<organism evidence="2 3">
    <name type="scientific">Paenibacillus haidiansis</name>
    <dbReference type="NCBI Taxonomy" id="1574488"/>
    <lineage>
        <taxon>Bacteria</taxon>
        <taxon>Bacillati</taxon>
        <taxon>Bacillota</taxon>
        <taxon>Bacilli</taxon>
        <taxon>Bacillales</taxon>
        <taxon>Paenibacillaceae</taxon>
        <taxon>Paenibacillus</taxon>
    </lineage>
</organism>
<name>A0ABU7VR15_9BACL</name>
<evidence type="ECO:0008006" key="4">
    <source>
        <dbReference type="Google" id="ProtNLM"/>
    </source>
</evidence>
<comment type="caution">
    <text evidence="2">The sequence shown here is derived from an EMBL/GenBank/DDBJ whole genome shotgun (WGS) entry which is preliminary data.</text>
</comment>
<sequence>MSRKLTIPKDVALEPVPEGLLVKFPAEAAEAGERPPLCTVLLPGDPRGGEESRALLNRLAGRPLLLAGLLEEGPEALEALLPEQPPWRRGKPAAAASDAPRCSCGAGGCGHAERAMAYGDAAWAADAGVRLALLGWTPETLAAAALDLWAARQPLPDPAAALRQAAGGPERSPGEAEGGPNLAEWLAEMADQGRLHLPGPQLHDVAAELADLRLRRPGVKPGRETGSDSAPWAALLPGVPGAAKGLALVAGRVMERAAELAGAKRSKPG</sequence>
<reference evidence="2 3" key="1">
    <citation type="submission" date="2024-02" db="EMBL/GenBank/DDBJ databases">
        <title>A nitrogen-fixing paenibacillus bacterium.</title>
        <authorList>
            <person name="Zhang W.L."/>
            <person name="Chen S.F."/>
        </authorList>
    </citation>
    <scope>NUCLEOTIDE SEQUENCE [LARGE SCALE GENOMIC DNA]</scope>
    <source>
        <strain evidence="2 3">M1</strain>
    </source>
</reference>
<evidence type="ECO:0000313" key="3">
    <source>
        <dbReference type="Proteomes" id="UP001306950"/>
    </source>
</evidence>
<feature type="region of interest" description="Disordered" evidence="1">
    <location>
        <begin position="160"/>
        <end position="180"/>
    </location>
</feature>
<gene>
    <name evidence="2" type="ORF">V3851_10265</name>
</gene>
<evidence type="ECO:0000256" key="1">
    <source>
        <dbReference type="SAM" id="MobiDB-lite"/>
    </source>
</evidence>
<evidence type="ECO:0000313" key="2">
    <source>
        <dbReference type="EMBL" id="MEF2966214.1"/>
    </source>
</evidence>